<dbReference type="SUPFAM" id="SSF56672">
    <property type="entry name" value="DNA/RNA polymerases"/>
    <property type="match status" value="1"/>
</dbReference>
<evidence type="ECO:0000256" key="4">
    <source>
        <dbReference type="ARBA" id="ARBA00022722"/>
    </source>
</evidence>
<evidence type="ECO:0000256" key="8">
    <source>
        <dbReference type="ARBA" id="ARBA00023268"/>
    </source>
</evidence>
<evidence type="ECO:0000259" key="10">
    <source>
        <dbReference type="PROSITE" id="PS50878"/>
    </source>
</evidence>
<dbReference type="PROSITE" id="PS50878">
    <property type="entry name" value="RT_POL"/>
    <property type="match status" value="1"/>
</dbReference>
<dbReference type="Gene3D" id="3.30.70.270">
    <property type="match status" value="2"/>
</dbReference>
<dbReference type="Gene3D" id="3.10.20.370">
    <property type="match status" value="1"/>
</dbReference>
<evidence type="ECO:0000313" key="12">
    <source>
        <dbReference type="Proteomes" id="UP001418222"/>
    </source>
</evidence>
<dbReference type="GO" id="GO:0008233">
    <property type="term" value="F:peptidase activity"/>
    <property type="evidence" value="ECO:0007669"/>
    <property type="project" value="UniProtKB-KW"/>
</dbReference>
<dbReference type="CDD" id="cd01647">
    <property type="entry name" value="RT_LTR"/>
    <property type="match status" value="1"/>
</dbReference>
<evidence type="ECO:0000256" key="1">
    <source>
        <dbReference type="ARBA" id="ARBA00022670"/>
    </source>
</evidence>
<dbReference type="GO" id="GO:0006508">
    <property type="term" value="P:proteolysis"/>
    <property type="evidence" value="ECO:0007669"/>
    <property type="project" value="UniProtKB-KW"/>
</dbReference>
<evidence type="ECO:0000256" key="7">
    <source>
        <dbReference type="ARBA" id="ARBA00022918"/>
    </source>
</evidence>
<dbReference type="Gene3D" id="3.10.10.10">
    <property type="entry name" value="HIV Type 1 Reverse Transcriptase, subunit A, domain 1"/>
    <property type="match status" value="1"/>
</dbReference>
<evidence type="ECO:0000256" key="5">
    <source>
        <dbReference type="ARBA" id="ARBA00022759"/>
    </source>
</evidence>
<accession>A0AAP0B9Z7</accession>
<evidence type="ECO:0000256" key="2">
    <source>
        <dbReference type="ARBA" id="ARBA00022679"/>
    </source>
</evidence>
<evidence type="ECO:0000256" key="3">
    <source>
        <dbReference type="ARBA" id="ARBA00022695"/>
    </source>
</evidence>
<feature type="domain" description="Reverse transcriptase" evidence="10">
    <location>
        <begin position="76"/>
        <end position="255"/>
    </location>
</feature>
<dbReference type="FunFam" id="3.10.20.370:FF:000001">
    <property type="entry name" value="Retrovirus-related Pol polyprotein from transposon 17.6-like protein"/>
    <property type="match status" value="1"/>
</dbReference>
<dbReference type="CDD" id="cd09274">
    <property type="entry name" value="RNase_HI_RT_Ty3"/>
    <property type="match status" value="1"/>
</dbReference>
<dbReference type="InterPro" id="IPR000477">
    <property type="entry name" value="RT_dom"/>
</dbReference>
<dbReference type="InterPro" id="IPR041588">
    <property type="entry name" value="Integrase_H2C2"/>
</dbReference>
<keyword evidence="7" id="KW-0695">RNA-directed DNA polymerase</keyword>
<dbReference type="Proteomes" id="UP001418222">
    <property type="component" value="Unassembled WGS sequence"/>
</dbReference>
<organism evidence="11 12">
    <name type="scientific">Platanthera zijinensis</name>
    <dbReference type="NCBI Taxonomy" id="2320716"/>
    <lineage>
        <taxon>Eukaryota</taxon>
        <taxon>Viridiplantae</taxon>
        <taxon>Streptophyta</taxon>
        <taxon>Embryophyta</taxon>
        <taxon>Tracheophyta</taxon>
        <taxon>Spermatophyta</taxon>
        <taxon>Magnoliopsida</taxon>
        <taxon>Liliopsida</taxon>
        <taxon>Asparagales</taxon>
        <taxon>Orchidaceae</taxon>
        <taxon>Orchidoideae</taxon>
        <taxon>Orchideae</taxon>
        <taxon>Orchidinae</taxon>
        <taxon>Platanthera</taxon>
    </lineage>
</organism>
<evidence type="ECO:0000256" key="9">
    <source>
        <dbReference type="SAM" id="MobiDB-lite"/>
    </source>
</evidence>
<dbReference type="InterPro" id="IPR036397">
    <property type="entry name" value="RNaseH_sf"/>
</dbReference>
<feature type="region of interest" description="Disordered" evidence="9">
    <location>
        <begin position="689"/>
        <end position="711"/>
    </location>
</feature>
<dbReference type="Pfam" id="PF17921">
    <property type="entry name" value="Integrase_H2C2"/>
    <property type="match status" value="1"/>
</dbReference>
<keyword evidence="5" id="KW-0255">Endonuclease</keyword>
<comment type="caution">
    <text evidence="11">The sequence shown here is derived from an EMBL/GenBank/DDBJ whole genome shotgun (WGS) entry which is preliminary data.</text>
</comment>
<protein>
    <recommendedName>
        <fullName evidence="10">Reverse transcriptase domain-containing protein</fullName>
    </recommendedName>
</protein>
<keyword evidence="4" id="KW-0540">Nuclease</keyword>
<sequence length="720" mass="81836">MAITEALEASPAVPEQMQALLAHYADIFQTPRTLPPSRFRDHQIQLKIGTEPINICPYRYPYSQKAEIERSIREMLTAGLIRPSTSAFSSPIILVKKKDGSWRFCVDYRGLNNSTVKDKFPIPLIEELLDELNGASRFTKLDLRSGYHQIRMNEADVHKTAFRTHDGHYEFLVMPFGLTNAPSTFQAVMNEIFRPLLRQSVLIFFDDILIYSASWEDHLRHVEQVFAILRQHQLYVKQTKCSFGQEEVEYLGHLVSADGVKADPQKIDSMLSWPRPQTIRALMGFLGLTDYYRRFVKDYGKIARPLTQLLQKDAFVWQDETEAAFQALKRAMTSTPVLALPDFTKEFVLETDASEVGIGAVLMQEGRPLAFYSKALAPRTLGLSTYEKEMLAIIHAVAVWRPYLLGRHFTIRTDHQSLKHFLDQRISSPLQQKWVTKLLSYDYEISYRSDKENVVADALSRLPENTVAHISGPLVDSLDEILEEVTRTPDLRTMVEALQRGETVASNYHLQNDCLYHHGRVVLPPDSAWKTVMMHEFHSSSTGGHTGVLQTLQRARANVFWPGMRRDIQQIVRQCEICQRQKYETTSPAGLLVPIEIPQQIWDTVSMDFIDGLPKSQGKSVIMVVVDKLSKYGPLHGLESPIYGRICCRPVRPGDHPLARPTTSYHLRPGPHLREQLLARTIPAAGDMSTFQHRTSSPDGRPDRGLKSGGGDVPPLFCYE</sequence>
<keyword evidence="3" id="KW-0548">Nucleotidyltransferase</keyword>
<dbReference type="Pfam" id="PF17919">
    <property type="entry name" value="RT_RNaseH_2"/>
    <property type="match status" value="1"/>
</dbReference>
<dbReference type="Gene3D" id="3.30.420.10">
    <property type="entry name" value="Ribonuclease H-like superfamily/Ribonuclease H"/>
    <property type="match status" value="1"/>
</dbReference>
<dbReference type="PANTHER" id="PTHR37984">
    <property type="entry name" value="PROTEIN CBG26694"/>
    <property type="match status" value="1"/>
</dbReference>
<dbReference type="GO" id="GO:0004519">
    <property type="term" value="F:endonuclease activity"/>
    <property type="evidence" value="ECO:0007669"/>
    <property type="project" value="UniProtKB-KW"/>
</dbReference>
<dbReference type="InterPro" id="IPR041577">
    <property type="entry name" value="RT_RNaseH_2"/>
</dbReference>
<evidence type="ECO:0000313" key="11">
    <source>
        <dbReference type="EMBL" id="KAK8934390.1"/>
    </source>
</evidence>
<dbReference type="Gene3D" id="1.10.340.70">
    <property type="match status" value="1"/>
</dbReference>
<dbReference type="FunFam" id="3.30.70.270:FF:000115">
    <property type="entry name" value="Polyprotein of retroviral origin, putative"/>
    <property type="match status" value="1"/>
</dbReference>
<name>A0AAP0B9Z7_9ASPA</name>
<gene>
    <name evidence="11" type="ORF">KSP39_PZI015066</name>
</gene>
<keyword evidence="1" id="KW-0645">Protease</keyword>
<dbReference type="GO" id="GO:0003676">
    <property type="term" value="F:nucleic acid binding"/>
    <property type="evidence" value="ECO:0007669"/>
    <property type="project" value="InterPro"/>
</dbReference>
<dbReference type="EMBL" id="JBBWWQ010000012">
    <property type="protein sequence ID" value="KAK8934390.1"/>
    <property type="molecule type" value="Genomic_DNA"/>
</dbReference>
<dbReference type="InterPro" id="IPR043502">
    <property type="entry name" value="DNA/RNA_pol_sf"/>
</dbReference>
<proteinExistence type="predicted"/>
<dbReference type="AlphaFoldDB" id="A0AAP0B9Z7"/>
<dbReference type="FunFam" id="3.10.10.10:FF:000007">
    <property type="entry name" value="Retrovirus-related Pol polyprotein from transposon 17.6-like Protein"/>
    <property type="match status" value="1"/>
</dbReference>
<dbReference type="GO" id="GO:0003964">
    <property type="term" value="F:RNA-directed DNA polymerase activity"/>
    <property type="evidence" value="ECO:0007669"/>
    <property type="project" value="UniProtKB-KW"/>
</dbReference>
<evidence type="ECO:0000256" key="6">
    <source>
        <dbReference type="ARBA" id="ARBA00022801"/>
    </source>
</evidence>
<dbReference type="InterPro" id="IPR043128">
    <property type="entry name" value="Rev_trsase/Diguanyl_cyclase"/>
</dbReference>
<dbReference type="FunFam" id="1.10.340.70:FF:000001">
    <property type="entry name" value="Retrovirus-related Pol polyprotein from transposon gypsy-like Protein"/>
    <property type="match status" value="1"/>
</dbReference>
<keyword evidence="12" id="KW-1185">Reference proteome</keyword>
<keyword evidence="6" id="KW-0378">Hydrolase</keyword>
<feature type="compositionally biased region" description="Polar residues" evidence="9">
    <location>
        <begin position="689"/>
        <end position="698"/>
    </location>
</feature>
<dbReference type="InterPro" id="IPR050951">
    <property type="entry name" value="Retrovirus_Pol_polyprotein"/>
</dbReference>
<keyword evidence="2" id="KW-0808">Transferase</keyword>
<keyword evidence="8" id="KW-0511">Multifunctional enzyme</keyword>
<dbReference type="PANTHER" id="PTHR37984:SF5">
    <property type="entry name" value="PROTEIN NYNRIN-LIKE"/>
    <property type="match status" value="1"/>
</dbReference>
<dbReference type="Pfam" id="PF00078">
    <property type="entry name" value="RVT_1"/>
    <property type="match status" value="1"/>
</dbReference>
<reference evidence="11 12" key="1">
    <citation type="journal article" date="2022" name="Nat. Plants">
        <title>Genomes of leafy and leafless Platanthera orchids illuminate the evolution of mycoheterotrophy.</title>
        <authorList>
            <person name="Li M.H."/>
            <person name="Liu K.W."/>
            <person name="Li Z."/>
            <person name="Lu H.C."/>
            <person name="Ye Q.L."/>
            <person name="Zhang D."/>
            <person name="Wang J.Y."/>
            <person name="Li Y.F."/>
            <person name="Zhong Z.M."/>
            <person name="Liu X."/>
            <person name="Yu X."/>
            <person name="Liu D.K."/>
            <person name="Tu X.D."/>
            <person name="Liu B."/>
            <person name="Hao Y."/>
            <person name="Liao X.Y."/>
            <person name="Jiang Y.T."/>
            <person name="Sun W.H."/>
            <person name="Chen J."/>
            <person name="Chen Y.Q."/>
            <person name="Ai Y."/>
            <person name="Zhai J.W."/>
            <person name="Wu S.S."/>
            <person name="Zhou Z."/>
            <person name="Hsiao Y.Y."/>
            <person name="Wu W.L."/>
            <person name="Chen Y.Y."/>
            <person name="Lin Y.F."/>
            <person name="Hsu J.L."/>
            <person name="Li C.Y."/>
            <person name="Wang Z.W."/>
            <person name="Zhao X."/>
            <person name="Zhong W.Y."/>
            <person name="Ma X.K."/>
            <person name="Ma L."/>
            <person name="Huang J."/>
            <person name="Chen G.Z."/>
            <person name="Huang M.Z."/>
            <person name="Huang L."/>
            <person name="Peng D.H."/>
            <person name="Luo Y.B."/>
            <person name="Zou S.Q."/>
            <person name="Chen S.P."/>
            <person name="Lan S."/>
            <person name="Tsai W.C."/>
            <person name="Van de Peer Y."/>
            <person name="Liu Z.J."/>
        </authorList>
    </citation>
    <scope>NUCLEOTIDE SEQUENCE [LARGE SCALE GENOMIC DNA]</scope>
    <source>
        <strain evidence="11">Lor287</strain>
    </source>
</reference>